<keyword evidence="1" id="KW-0812">Transmembrane</keyword>
<dbReference type="AlphaFoldDB" id="A0A850DRD0"/>
<feature type="transmembrane region" description="Helical" evidence="1">
    <location>
        <begin position="28"/>
        <end position="48"/>
    </location>
</feature>
<feature type="transmembrane region" description="Helical" evidence="1">
    <location>
        <begin position="119"/>
        <end position="140"/>
    </location>
</feature>
<name>A0A850DRD0_9MICO</name>
<evidence type="ECO:0000256" key="1">
    <source>
        <dbReference type="SAM" id="Phobius"/>
    </source>
</evidence>
<evidence type="ECO:0000313" key="2">
    <source>
        <dbReference type="EMBL" id="NUU27118.1"/>
    </source>
</evidence>
<feature type="transmembrane region" description="Helical" evidence="1">
    <location>
        <begin position="272"/>
        <end position="287"/>
    </location>
</feature>
<feature type="transmembrane region" description="Helical" evidence="1">
    <location>
        <begin position="250"/>
        <end position="266"/>
    </location>
</feature>
<comment type="caution">
    <text evidence="2">The sequence shown here is derived from an EMBL/GenBank/DDBJ whole genome shotgun (WGS) entry which is preliminary data.</text>
</comment>
<feature type="transmembrane region" description="Helical" evidence="1">
    <location>
        <begin position="92"/>
        <end position="113"/>
    </location>
</feature>
<protein>
    <recommendedName>
        <fullName evidence="4">Oligosaccharide repeat unit polymerase</fullName>
    </recommendedName>
</protein>
<feature type="transmembrane region" description="Helical" evidence="1">
    <location>
        <begin position="419"/>
        <end position="438"/>
    </location>
</feature>
<feature type="transmembrane region" description="Helical" evidence="1">
    <location>
        <begin position="176"/>
        <end position="205"/>
    </location>
</feature>
<gene>
    <name evidence="2" type="ORF">HP467_03170</name>
</gene>
<accession>A0A850DRD0</accession>
<keyword evidence="1" id="KW-1133">Transmembrane helix</keyword>
<sequence length="481" mass="51126">MTVLSAGTATATHLPGLRSARVLGRPTILAAVVVVYAASLHAVYAGLISGPFAYAGYTVVSQPWQDRVLATLIAVGVALVLPARITRASDVVLWMLFGVCLAPAILMAGYTGYLTPAAAARFSFLLATAFAAAVVAVRWGRDRACAASARGDLSAADRRTAPDTVRIGSRVVDRNALAWVLCAVYSAATYGVMATTTGFSFHFVSLDDVYDVRAAYADDLSAGGPLGYLLSGQAYVVNVYVMIRAFSRRVWPLVVLAALGQFVIYSTTGFKTVLFSIPAMVAIALVLRRRRPRSGTPLLLGPVLLMLLSAGADLLDGGITWTSLFSRRFIVTPGLLTSVYADYFSDHPVALWATSFTRLWVTSPYDTTPTKTIGQYMLPGSQVNANANLFADGYANLGAVGLFVIAAVLAVWLRCLDRWSVGIPVPVVGVLVVMSAVTLSNTSILTSMLSHGLLVATLLIAVMPRHGWRWFDRGARGGPPA</sequence>
<dbReference type="RefSeq" id="WP_175325199.1">
    <property type="nucleotide sequence ID" value="NZ_BAAAWP010000001.1"/>
</dbReference>
<feature type="transmembrane region" description="Helical" evidence="1">
    <location>
        <begin position="68"/>
        <end position="85"/>
    </location>
</feature>
<feature type="transmembrane region" description="Helical" evidence="1">
    <location>
        <begin position="299"/>
        <end position="319"/>
    </location>
</feature>
<keyword evidence="1" id="KW-0472">Membrane</keyword>
<feature type="transmembrane region" description="Helical" evidence="1">
    <location>
        <begin position="444"/>
        <end position="463"/>
    </location>
</feature>
<proteinExistence type="predicted"/>
<dbReference type="EMBL" id="JABMCG010000076">
    <property type="protein sequence ID" value="NUU27118.1"/>
    <property type="molecule type" value="Genomic_DNA"/>
</dbReference>
<evidence type="ECO:0008006" key="4">
    <source>
        <dbReference type="Google" id="ProtNLM"/>
    </source>
</evidence>
<dbReference type="Proteomes" id="UP000539146">
    <property type="component" value="Unassembled WGS sequence"/>
</dbReference>
<feature type="transmembrane region" description="Helical" evidence="1">
    <location>
        <begin position="393"/>
        <end position="412"/>
    </location>
</feature>
<reference evidence="2 3" key="1">
    <citation type="submission" date="2020-05" db="EMBL/GenBank/DDBJ databases">
        <title>Genome Sequencing of Type Strains.</title>
        <authorList>
            <person name="Lemaire J.F."/>
            <person name="Inderbitzin P."/>
            <person name="Gregorio O.A."/>
            <person name="Collins S.B."/>
            <person name="Wespe N."/>
            <person name="Knight-Connoni V."/>
        </authorList>
    </citation>
    <scope>NUCLEOTIDE SEQUENCE [LARGE SCALE GENOMIC DNA]</scope>
    <source>
        <strain evidence="2 3">DSM 20512</strain>
    </source>
</reference>
<feature type="transmembrane region" description="Helical" evidence="1">
    <location>
        <begin position="225"/>
        <end position="243"/>
    </location>
</feature>
<organism evidence="2 3">
    <name type="scientific">Curtobacterium citreum</name>
    <dbReference type="NCBI Taxonomy" id="2036"/>
    <lineage>
        <taxon>Bacteria</taxon>
        <taxon>Bacillati</taxon>
        <taxon>Actinomycetota</taxon>
        <taxon>Actinomycetes</taxon>
        <taxon>Micrococcales</taxon>
        <taxon>Microbacteriaceae</taxon>
        <taxon>Curtobacterium</taxon>
    </lineage>
</organism>
<evidence type="ECO:0000313" key="3">
    <source>
        <dbReference type="Proteomes" id="UP000539146"/>
    </source>
</evidence>